<keyword evidence="2" id="KW-0489">Methyltransferase</keyword>
<comment type="caution">
    <text evidence="5">The sequence shown here is derived from an EMBL/GenBank/DDBJ whole genome shotgun (WGS) entry which is preliminary data.</text>
</comment>
<evidence type="ECO:0000259" key="4">
    <source>
        <dbReference type="Pfam" id="PF08241"/>
    </source>
</evidence>
<evidence type="ECO:0000256" key="1">
    <source>
        <dbReference type="ARBA" id="ARBA00008361"/>
    </source>
</evidence>
<dbReference type="InterPro" id="IPR051052">
    <property type="entry name" value="Diverse_substrate_MTase"/>
</dbReference>
<feature type="domain" description="Methyltransferase type 11" evidence="4">
    <location>
        <begin position="60"/>
        <end position="165"/>
    </location>
</feature>
<sequence length="345" mass="38298">MSNASSTSGTAYANLDWTQYIRYRPSYPPSLRKLIYRYHTRNAPGKSTNPDASTHWDSLLDVGGGIGISSVPFIRDFRTVHLLDPSPLNHEKARVFLAEHVSVNNLQTKLEFTIAKAEEYPNKRSVAADSGASLAICASTAHFIDPDMLIKSMYKSIRPGGTVAIYSYWLPVFPDLDPALSVEYTKTVTRAMRLCIRDEATRNVFSDAVARLCGGTTVMDAIAVPGDLFEGIQRIQINTQTALSLDTFREDPAVPFTPLDSQVREQEDKCTYVSATDAEAEGWTMSVDLDFLHGMIRTILPADIQLSKEQHEELYGNLDRTFAAECLSGSTLAMWGLDMILATRR</sequence>
<dbReference type="CDD" id="cd02440">
    <property type="entry name" value="AdoMet_MTases"/>
    <property type="match status" value="1"/>
</dbReference>
<dbReference type="PANTHER" id="PTHR44942:SF4">
    <property type="entry name" value="METHYLTRANSFERASE TYPE 11 DOMAIN-CONTAINING PROTEIN"/>
    <property type="match status" value="1"/>
</dbReference>
<gene>
    <name evidence="5" type="ORF">PMIN01_10244</name>
</gene>
<evidence type="ECO:0000256" key="2">
    <source>
        <dbReference type="ARBA" id="ARBA00022603"/>
    </source>
</evidence>
<dbReference type="InterPro" id="IPR013216">
    <property type="entry name" value="Methyltransf_11"/>
</dbReference>
<organism evidence="5 6">
    <name type="scientific">Paraphaeosphaeria minitans</name>
    <dbReference type="NCBI Taxonomy" id="565426"/>
    <lineage>
        <taxon>Eukaryota</taxon>
        <taxon>Fungi</taxon>
        <taxon>Dikarya</taxon>
        <taxon>Ascomycota</taxon>
        <taxon>Pezizomycotina</taxon>
        <taxon>Dothideomycetes</taxon>
        <taxon>Pleosporomycetidae</taxon>
        <taxon>Pleosporales</taxon>
        <taxon>Massarineae</taxon>
        <taxon>Didymosphaeriaceae</taxon>
        <taxon>Paraphaeosphaeria</taxon>
    </lineage>
</organism>
<dbReference type="OrthoDB" id="10027013at2759"/>
<dbReference type="Pfam" id="PF08241">
    <property type="entry name" value="Methyltransf_11"/>
    <property type="match status" value="1"/>
</dbReference>
<dbReference type="AlphaFoldDB" id="A0A9P6KLT4"/>
<dbReference type="Proteomes" id="UP000756921">
    <property type="component" value="Unassembled WGS sequence"/>
</dbReference>
<keyword evidence="6" id="KW-1185">Reference proteome</keyword>
<dbReference type="Gene3D" id="3.40.50.150">
    <property type="entry name" value="Vaccinia Virus protein VP39"/>
    <property type="match status" value="1"/>
</dbReference>
<name>A0A9P6KLT4_9PLEO</name>
<evidence type="ECO:0000256" key="3">
    <source>
        <dbReference type="ARBA" id="ARBA00022679"/>
    </source>
</evidence>
<keyword evidence="3" id="KW-0808">Transferase</keyword>
<protein>
    <submittedName>
        <fullName evidence="5">Ubie coq5</fullName>
    </submittedName>
</protein>
<dbReference type="PANTHER" id="PTHR44942">
    <property type="entry name" value="METHYLTRANSF_11 DOMAIN-CONTAINING PROTEIN"/>
    <property type="match status" value="1"/>
</dbReference>
<reference evidence="5" key="1">
    <citation type="journal article" date="2020" name="Mol. Plant Microbe Interact.">
        <title>Genome Sequence of the Biocontrol Agent Coniothyrium minitans strain Conio (IMI 134523).</title>
        <authorList>
            <person name="Patel D."/>
            <person name="Shittu T.A."/>
            <person name="Baroncelli R."/>
            <person name="Muthumeenakshi S."/>
            <person name="Osborne T.H."/>
            <person name="Janganan T.K."/>
            <person name="Sreenivasaprasad S."/>
        </authorList>
    </citation>
    <scope>NUCLEOTIDE SEQUENCE</scope>
    <source>
        <strain evidence="5">Conio</strain>
    </source>
</reference>
<dbReference type="GO" id="GO:0032259">
    <property type="term" value="P:methylation"/>
    <property type="evidence" value="ECO:0007669"/>
    <property type="project" value="UniProtKB-KW"/>
</dbReference>
<dbReference type="InterPro" id="IPR029063">
    <property type="entry name" value="SAM-dependent_MTases_sf"/>
</dbReference>
<proteinExistence type="inferred from homology"/>
<comment type="similarity">
    <text evidence="1">Belongs to the methyltransferase superfamily.</text>
</comment>
<dbReference type="SUPFAM" id="SSF53335">
    <property type="entry name" value="S-adenosyl-L-methionine-dependent methyltransferases"/>
    <property type="match status" value="1"/>
</dbReference>
<accession>A0A9P6KLT4</accession>
<dbReference type="EMBL" id="WJXW01000012">
    <property type="protein sequence ID" value="KAF9731227.1"/>
    <property type="molecule type" value="Genomic_DNA"/>
</dbReference>
<dbReference type="GO" id="GO:0008757">
    <property type="term" value="F:S-adenosylmethionine-dependent methyltransferase activity"/>
    <property type="evidence" value="ECO:0007669"/>
    <property type="project" value="InterPro"/>
</dbReference>
<evidence type="ECO:0000313" key="6">
    <source>
        <dbReference type="Proteomes" id="UP000756921"/>
    </source>
</evidence>
<evidence type="ECO:0000313" key="5">
    <source>
        <dbReference type="EMBL" id="KAF9731227.1"/>
    </source>
</evidence>